<evidence type="ECO:0000256" key="5">
    <source>
        <dbReference type="ARBA" id="ARBA00023295"/>
    </source>
</evidence>
<evidence type="ECO:0000256" key="1">
    <source>
        <dbReference type="ARBA" id="ARBA00022723"/>
    </source>
</evidence>
<dbReference type="Pfam" id="PF00294">
    <property type="entry name" value="PfkB"/>
    <property type="match status" value="2"/>
</dbReference>
<dbReference type="Gene3D" id="3.40.1790.10">
    <property type="entry name" value="Indigoidine synthase domain"/>
    <property type="match status" value="1"/>
</dbReference>
<dbReference type="eggNOG" id="KOG3009">
    <property type="taxonomic scope" value="Eukaryota"/>
</dbReference>
<dbReference type="EMBL" id="KE504128">
    <property type="protein sequence ID" value="EPT03851.1"/>
    <property type="molecule type" value="Genomic_DNA"/>
</dbReference>
<dbReference type="SUPFAM" id="SSF110581">
    <property type="entry name" value="Indigoidine synthase A-like"/>
    <property type="match status" value="1"/>
</dbReference>
<keyword evidence="5" id="KW-0326">Glycosidase</keyword>
<evidence type="ECO:0000313" key="8">
    <source>
        <dbReference type="Proteomes" id="UP000015241"/>
    </source>
</evidence>
<keyword evidence="3" id="KW-0464">Manganese</keyword>
<evidence type="ECO:0000256" key="3">
    <source>
        <dbReference type="ARBA" id="ARBA00023211"/>
    </source>
</evidence>
<reference evidence="7 8" key="1">
    <citation type="journal article" date="2012" name="Science">
        <title>The Paleozoic origin of enzymatic lignin decomposition reconstructed from 31 fungal genomes.</title>
        <authorList>
            <person name="Floudas D."/>
            <person name="Binder M."/>
            <person name="Riley R."/>
            <person name="Barry K."/>
            <person name="Blanchette R.A."/>
            <person name="Henrissat B."/>
            <person name="Martinez A.T."/>
            <person name="Otillar R."/>
            <person name="Spatafora J.W."/>
            <person name="Yadav J.S."/>
            <person name="Aerts A."/>
            <person name="Benoit I."/>
            <person name="Boyd A."/>
            <person name="Carlson A."/>
            <person name="Copeland A."/>
            <person name="Coutinho P.M."/>
            <person name="de Vries R.P."/>
            <person name="Ferreira P."/>
            <person name="Findley K."/>
            <person name="Foster B."/>
            <person name="Gaskell J."/>
            <person name="Glotzer D."/>
            <person name="Gorecki P."/>
            <person name="Heitman J."/>
            <person name="Hesse C."/>
            <person name="Hori C."/>
            <person name="Igarashi K."/>
            <person name="Jurgens J.A."/>
            <person name="Kallen N."/>
            <person name="Kersten P."/>
            <person name="Kohler A."/>
            <person name="Kuees U."/>
            <person name="Kumar T.K.A."/>
            <person name="Kuo A."/>
            <person name="LaButti K."/>
            <person name="Larrondo L.F."/>
            <person name="Lindquist E."/>
            <person name="Ling A."/>
            <person name="Lombard V."/>
            <person name="Lucas S."/>
            <person name="Lundell T."/>
            <person name="Martin R."/>
            <person name="McLaughlin D.J."/>
            <person name="Morgenstern I."/>
            <person name="Morin E."/>
            <person name="Murat C."/>
            <person name="Nagy L.G."/>
            <person name="Nolan M."/>
            <person name="Ohm R.A."/>
            <person name="Patyshakuliyeva A."/>
            <person name="Rokas A."/>
            <person name="Ruiz-Duenas F.J."/>
            <person name="Sabat G."/>
            <person name="Salamov A."/>
            <person name="Samejima M."/>
            <person name="Schmutz J."/>
            <person name="Slot J.C."/>
            <person name="St John F."/>
            <person name="Stenlid J."/>
            <person name="Sun H."/>
            <person name="Sun S."/>
            <person name="Syed K."/>
            <person name="Tsang A."/>
            <person name="Wiebenga A."/>
            <person name="Young D."/>
            <person name="Pisabarro A."/>
            <person name="Eastwood D.C."/>
            <person name="Martin F."/>
            <person name="Cullen D."/>
            <person name="Grigoriev I.V."/>
            <person name="Hibbett D.S."/>
        </authorList>
    </citation>
    <scope>NUCLEOTIDE SEQUENCE</scope>
    <source>
        <strain evidence="8">FP-58527</strain>
    </source>
</reference>
<dbReference type="Proteomes" id="UP000015241">
    <property type="component" value="Unassembled WGS sequence"/>
</dbReference>
<evidence type="ECO:0000313" key="7">
    <source>
        <dbReference type="EMBL" id="EPT03851.1"/>
    </source>
</evidence>
<organism evidence="7 8">
    <name type="scientific">Fomitopsis schrenkii</name>
    <name type="common">Brown rot fungus</name>
    <dbReference type="NCBI Taxonomy" id="2126942"/>
    <lineage>
        <taxon>Eukaryota</taxon>
        <taxon>Fungi</taxon>
        <taxon>Dikarya</taxon>
        <taxon>Basidiomycota</taxon>
        <taxon>Agaricomycotina</taxon>
        <taxon>Agaricomycetes</taxon>
        <taxon>Polyporales</taxon>
        <taxon>Fomitopsis</taxon>
    </lineage>
</organism>
<keyword evidence="1" id="KW-0479">Metal-binding</keyword>
<protein>
    <recommendedName>
        <fullName evidence="6">Carbohydrate kinase PfkB domain-containing protein</fullName>
    </recommendedName>
</protein>
<dbReference type="GO" id="GO:0016798">
    <property type="term" value="F:hydrolase activity, acting on glycosyl bonds"/>
    <property type="evidence" value="ECO:0007669"/>
    <property type="project" value="UniProtKB-KW"/>
</dbReference>
<dbReference type="GO" id="GO:0046872">
    <property type="term" value="F:metal ion binding"/>
    <property type="evidence" value="ECO:0007669"/>
    <property type="project" value="UniProtKB-KW"/>
</dbReference>
<sequence length="801" mass="85028">MKRIPIRRARPRYKPAGLTRSYASLPSLEALRNVGPVDVHPEVQDALASKKPVVALETTIVTHGMPQPVNLQTARSVESIVRSTGAIPATMGIVQGRIKIGLEPQELEYLADVKSNPSVVKVSRRDIGPAIALGRDGGTTCSATLIFAALAGIKVFATGGLGGVHRGGAQSMDVSADLHELTRCPVGLVSAGVKSILDIGRTLEYLETLGVPVVSFADTDDFPAFYSRRSGFKSPWRVDDATTAAHILYTQDQLGMKNGVLFGVPIPEQHQAIGEKLQEAVEQAVRESEENGVSRLGKEATPWLLKRVGELTAGKSLASNVALIENTALVGGQIAVAYAQLADGRHERGYSEKVYAPSAMRNTVSSSAKPKAPSETQSPAPAALAVFGCAAVDITAQADPAIANTSDSIHSTVPGSVSLTLGGVGRNLAEAAHRVLQSQSPDSENGVVLVSAVGCDAFGRLLVQEIEGMGMRTDGLFHLDGARSAICNMILDSAGGLTTGVADTDITLSLDREAMREALLKHRPRVVAIDGNLSPETVTTLVEACRQNGIAIFYEPTSVPKATNVFPAIGASLDHTDSASSVISYAAPNTLELARMYEEAVAGKHELTAQSHWWKVVDDMAIGSEFRMDLQHLARLDACLHDRAKGTLSFLVDKGIAQMAVHLLPFFQHLIIKCGDRGVVTVFRIAGEEAKSSPWMQERTNVHKRCVVAKGRGGASVTVLKHYPALIVPGEKIVNVTGAGDSFVGTVLATLVHKPAVFQQPESLDELVAQAQKAAVLTLQSSHAVSPLLSELNRTHLSQLM</sequence>
<proteinExistence type="inferred from homology"/>
<dbReference type="HOGENOM" id="CLU_012201_3_2_1"/>
<dbReference type="InterPro" id="IPR007342">
    <property type="entry name" value="PsuG"/>
</dbReference>
<keyword evidence="4" id="KW-0456">Lyase</keyword>
<dbReference type="Gene3D" id="3.40.1190.20">
    <property type="match status" value="1"/>
</dbReference>
<dbReference type="InterPro" id="IPR011611">
    <property type="entry name" value="PfkB_dom"/>
</dbReference>
<evidence type="ECO:0000256" key="4">
    <source>
        <dbReference type="ARBA" id="ARBA00023239"/>
    </source>
</evidence>
<evidence type="ECO:0000256" key="2">
    <source>
        <dbReference type="ARBA" id="ARBA00022801"/>
    </source>
</evidence>
<dbReference type="Pfam" id="PF04227">
    <property type="entry name" value="Indigoidine_A"/>
    <property type="match status" value="1"/>
</dbReference>
<dbReference type="PANTHER" id="PTHR42909">
    <property type="entry name" value="ZGC:136858"/>
    <property type="match status" value="1"/>
</dbReference>
<dbReference type="HAMAP" id="MF_01876">
    <property type="entry name" value="PsiMP_glycosidase"/>
    <property type="match status" value="1"/>
</dbReference>
<dbReference type="STRING" id="743788.S8FRJ3"/>
<keyword evidence="2" id="KW-0378">Hydrolase</keyword>
<dbReference type="InParanoid" id="S8FRJ3"/>
<dbReference type="OrthoDB" id="198885at2759"/>
<dbReference type="InterPro" id="IPR029056">
    <property type="entry name" value="Ribokinase-like"/>
</dbReference>
<accession>S8FRJ3</accession>
<feature type="domain" description="Carbohydrate kinase PfkB" evidence="6">
    <location>
        <begin position="413"/>
        <end position="610"/>
    </location>
</feature>
<dbReference type="PANTHER" id="PTHR42909:SF1">
    <property type="entry name" value="CARBOHYDRATE KINASE PFKB DOMAIN-CONTAINING PROTEIN"/>
    <property type="match status" value="1"/>
</dbReference>
<evidence type="ECO:0000259" key="6">
    <source>
        <dbReference type="Pfam" id="PF00294"/>
    </source>
</evidence>
<dbReference type="GO" id="GO:0005737">
    <property type="term" value="C:cytoplasm"/>
    <property type="evidence" value="ECO:0007669"/>
    <property type="project" value="TreeGrafter"/>
</dbReference>
<name>S8FRJ3_FOMSC</name>
<dbReference type="GO" id="GO:0004730">
    <property type="term" value="F:pseudouridylate synthase activity"/>
    <property type="evidence" value="ECO:0007669"/>
    <property type="project" value="InterPro"/>
</dbReference>
<dbReference type="InterPro" id="IPR022830">
    <property type="entry name" value="Indigdn_synthA-like"/>
</dbReference>
<dbReference type="SUPFAM" id="SSF53613">
    <property type="entry name" value="Ribokinase-like"/>
    <property type="match status" value="1"/>
</dbReference>
<dbReference type="FunCoup" id="S8FRJ3">
    <property type="interactions" value="26"/>
</dbReference>
<keyword evidence="8" id="KW-1185">Reference proteome</keyword>
<gene>
    <name evidence="7" type="ORF">FOMPIDRAFT_1040193</name>
</gene>
<feature type="domain" description="Carbohydrate kinase PfkB" evidence="6">
    <location>
        <begin position="693"/>
        <end position="787"/>
    </location>
</feature>
<dbReference type="AlphaFoldDB" id="S8FRJ3"/>